<evidence type="ECO:0000313" key="3">
    <source>
        <dbReference type="Proteomes" id="UP001140562"/>
    </source>
</evidence>
<organism evidence="2 3">
    <name type="scientific">Didymella glomerata</name>
    <dbReference type="NCBI Taxonomy" id="749621"/>
    <lineage>
        <taxon>Eukaryota</taxon>
        <taxon>Fungi</taxon>
        <taxon>Dikarya</taxon>
        <taxon>Ascomycota</taxon>
        <taxon>Pezizomycotina</taxon>
        <taxon>Dothideomycetes</taxon>
        <taxon>Pleosporomycetidae</taxon>
        <taxon>Pleosporales</taxon>
        <taxon>Pleosporineae</taxon>
        <taxon>Didymellaceae</taxon>
        <taxon>Didymella</taxon>
    </lineage>
</organism>
<name>A0A9W8X732_9PLEO</name>
<feature type="region of interest" description="Disordered" evidence="1">
    <location>
        <begin position="225"/>
        <end position="257"/>
    </location>
</feature>
<reference evidence="2" key="1">
    <citation type="submission" date="2022-10" db="EMBL/GenBank/DDBJ databases">
        <title>Tapping the CABI collections for fungal endophytes: first genome assemblies for Collariella, Neodidymelliopsis, Ascochyta clinopodiicola, Didymella pomorum, Didymosphaeria variabile, Neocosmospora piperis and Neocucurbitaria cava.</title>
        <authorList>
            <person name="Hill R."/>
        </authorList>
    </citation>
    <scope>NUCLEOTIDE SEQUENCE</scope>
    <source>
        <strain evidence="2">IMI 360193</strain>
    </source>
</reference>
<proteinExistence type="predicted"/>
<dbReference type="AlphaFoldDB" id="A0A9W8X732"/>
<gene>
    <name evidence="2" type="ORF">N0V87_001310</name>
</gene>
<sequence length="363" mass="40760">MDGNSRIRLKEKPTRAKIDFTDPFAEKKQEQPMVNLRATLDEKQRVNAKLDDVTQQFQNNFEEFSEAKKHDRCNLLLTQPLIVNGQSASNHHRSVLEAPPPGRVLAGSLHLPNCYTCMYNETARHLHDIEEETRHKGLLEKQAEEHLLQRRKREQENLRHQTPSTWYWPGIPIVARTPTTTWIEDVHDVRPHLPTSTLLKDERMNIPATRTGANPSIQAAENVAPAKVDSKTEPEAVPGTLTPTASKDKPKSFASSVDLVGSSPPNFSSSDARAKSPAWYSHADCVQALGKAHIAAKAPSPSPKPRAVQNAERSKLRLAAKKIIAAKRQAEEDAQWDNIDLSDDEEWDKVAVDEGNEWEVLEK</sequence>
<accession>A0A9W8X732</accession>
<dbReference type="EMBL" id="JAPEUV010000008">
    <property type="protein sequence ID" value="KAJ4341984.1"/>
    <property type="molecule type" value="Genomic_DNA"/>
</dbReference>
<evidence type="ECO:0000313" key="2">
    <source>
        <dbReference type="EMBL" id="KAJ4341984.1"/>
    </source>
</evidence>
<protein>
    <submittedName>
        <fullName evidence="2">Uncharacterized protein</fullName>
    </submittedName>
</protein>
<keyword evidence="3" id="KW-1185">Reference proteome</keyword>
<comment type="caution">
    <text evidence="2">The sequence shown here is derived from an EMBL/GenBank/DDBJ whole genome shotgun (WGS) entry which is preliminary data.</text>
</comment>
<dbReference type="Proteomes" id="UP001140562">
    <property type="component" value="Unassembled WGS sequence"/>
</dbReference>
<evidence type="ECO:0000256" key="1">
    <source>
        <dbReference type="SAM" id="MobiDB-lite"/>
    </source>
</evidence>
<dbReference type="OrthoDB" id="3796594at2759"/>